<keyword evidence="2" id="KW-0472">Membrane</keyword>
<keyword evidence="2" id="KW-1133">Transmembrane helix</keyword>
<accession>A0A9P6CJZ9</accession>
<feature type="transmembrane region" description="Helical" evidence="2">
    <location>
        <begin position="134"/>
        <end position="155"/>
    </location>
</feature>
<proteinExistence type="predicted"/>
<organism evidence="3 4">
    <name type="scientific">Collybia nuda</name>
    <dbReference type="NCBI Taxonomy" id="64659"/>
    <lineage>
        <taxon>Eukaryota</taxon>
        <taxon>Fungi</taxon>
        <taxon>Dikarya</taxon>
        <taxon>Basidiomycota</taxon>
        <taxon>Agaricomycotina</taxon>
        <taxon>Agaricomycetes</taxon>
        <taxon>Agaricomycetidae</taxon>
        <taxon>Agaricales</taxon>
        <taxon>Tricholomatineae</taxon>
        <taxon>Clitocybaceae</taxon>
        <taxon>Collybia</taxon>
    </lineage>
</organism>
<name>A0A9P6CJZ9_9AGAR</name>
<gene>
    <name evidence="3" type="ORF">BDZ94DRAFT_1307560</name>
</gene>
<feature type="transmembrane region" description="Helical" evidence="2">
    <location>
        <begin position="167"/>
        <end position="192"/>
    </location>
</feature>
<feature type="transmembrane region" description="Helical" evidence="2">
    <location>
        <begin position="98"/>
        <end position="122"/>
    </location>
</feature>
<feature type="transmembrane region" description="Helical" evidence="2">
    <location>
        <begin position="6"/>
        <end position="27"/>
    </location>
</feature>
<evidence type="ECO:0000256" key="2">
    <source>
        <dbReference type="SAM" id="Phobius"/>
    </source>
</evidence>
<feature type="region of interest" description="Disordered" evidence="1">
    <location>
        <begin position="960"/>
        <end position="1122"/>
    </location>
</feature>
<dbReference type="AlphaFoldDB" id="A0A9P6CJZ9"/>
<feature type="region of interest" description="Disordered" evidence="1">
    <location>
        <begin position="652"/>
        <end position="717"/>
    </location>
</feature>
<feature type="compositionally biased region" description="Basic residues" evidence="1">
    <location>
        <begin position="808"/>
        <end position="828"/>
    </location>
</feature>
<feature type="compositionally biased region" description="Polar residues" evidence="1">
    <location>
        <begin position="1095"/>
        <end position="1113"/>
    </location>
</feature>
<keyword evidence="4" id="KW-1185">Reference proteome</keyword>
<feature type="compositionally biased region" description="Pro residues" evidence="1">
    <location>
        <begin position="297"/>
        <end position="308"/>
    </location>
</feature>
<dbReference type="EMBL" id="MU150251">
    <property type="protein sequence ID" value="KAF9464845.1"/>
    <property type="molecule type" value="Genomic_DNA"/>
</dbReference>
<evidence type="ECO:0000256" key="1">
    <source>
        <dbReference type="SAM" id="MobiDB-lite"/>
    </source>
</evidence>
<feature type="transmembrane region" description="Helical" evidence="2">
    <location>
        <begin position="430"/>
        <end position="447"/>
    </location>
</feature>
<keyword evidence="2" id="KW-0812">Transmembrane</keyword>
<evidence type="ECO:0000313" key="4">
    <source>
        <dbReference type="Proteomes" id="UP000807353"/>
    </source>
</evidence>
<feature type="transmembrane region" description="Helical" evidence="2">
    <location>
        <begin position="459"/>
        <end position="481"/>
    </location>
</feature>
<feature type="compositionally biased region" description="Low complexity" evidence="1">
    <location>
        <begin position="1047"/>
        <end position="1063"/>
    </location>
</feature>
<feature type="compositionally biased region" description="Polar residues" evidence="1">
    <location>
        <begin position="995"/>
        <end position="1028"/>
    </location>
</feature>
<feature type="compositionally biased region" description="Polar residues" evidence="1">
    <location>
        <begin position="664"/>
        <end position="676"/>
    </location>
</feature>
<comment type="caution">
    <text evidence="3">The sequence shown here is derived from an EMBL/GenBank/DDBJ whole genome shotgun (WGS) entry which is preliminary data.</text>
</comment>
<sequence length="1161" mass="124236">MIPLIPALALAFFSFISSAFIILRIVIPILPPSPLSRRVSPSEFGLPNFRSLSPADKSHIWLAGLDILALGIFVWQTINEATGGPSDYGNASNPVSAVRVWFVLTVRQTCLLMVASITLLHVRMGRSVSFGARHWMLWAPTLLLAVTSTTLAGVVSGAGINSLFMGLITYSSTIALLSSVAFGCLVGTLLVIKRNLAVMNEDSDPWPPVRLMEEKPRPSFATEEIDAIRDGASWITSNASSRHNSISQWSFSTHHTAAASSHHGHGTGRPQTGSHPSIPAKSSFWFNSSTPHDNNVPPVPPLPSPYGPVSPADGDPDPFRRDIPSPLPDHPRVRLGSQTSWLTSTNGSHTTLSAWSYPATYREGSVRSASSPDLNTALTAVSRPATPAMASAQVLGGYGYAPGSVEAEKGLAALAAPPGTTIDISVFRSIGWLIIIWVPLGLAYPYLITVSQQASPSTLLNILLIMSVTLSSPLLALNILFRSPIPIPSGLFDVRGDLPTNVLRGPSPASTDVAYKWSHEYKRSMSASVTVVEGRRSGDVWLANGDAVDGKSKLSRAFGMISPMPKLSVLPTEDGAEDGEFTPPLPIQIEDSSMAMIQGTPHSETSAQFGKLRNSKASSRLSAADESLAFTSRIMVAQRHYSTLAQTVVVPSSSPEKTEFGAVGSSTGAVTSQAARNSMHLRARSTSSISGPQTPTTGDSFNISPPPSFPLPPTPPNVRAARLASLAHKKSFSSGFSFGPVDDMNEIDALTAGVLPLLVPGLNVDGMKIKGNDWTPPGTFSKSKGKKQAQKLNEFGEDFSSPEIHSTPARRRAREPRGRKQSGHKRNHFSLPSLSLGKDGVHSLAAWSAEIRGALEHKVDQYTSVPSNVELGRRNTVFGAESIPNNVSHLRSVREEEEHPAFDKTARGLGRAMSTRSLGLRAEVPHGVDTARSSMASMHMPTSAASTVTLFEEFEAEFEAGLESGPQAESTPHNTVSSKNVSRQPVPPMPKPNRRSSIVYISSDNHVKTPNPTVAPTTTMSSLAQWSSRAVRPLIPKTNKLQRKMSSADSTPSSTKSGSPSGGLRQLSLLQDRDTNTSSSGGTRPLTLGKRQKSKSAVSAQDENAYPDSTSRSKNLKPLMLARSDTSKVRGALRKGEVLPDVVVRPPSTTEHMGFAYSFRD</sequence>
<feature type="compositionally biased region" description="Polar residues" evidence="1">
    <location>
        <begin position="684"/>
        <end position="703"/>
    </location>
</feature>
<feature type="compositionally biased region" description="Pro residues" evidence="1">
    <location>
        <begin position="704"/>
        <end position="716"/>
    </location>
</feature>
<feature type="region of interest" description="Disordered" evidence="1">
    <location>
        <begin position="794"/>
        <end position="834"/>
    </location>
</feature>
<feature type="region of interest" description="Disordered" evidence="1">
    <location>
        <begin position="254"/>
        <end position="335"/>
    </location>
</feature>
<feature type="compositionally biased region" description="Polar residues" evidence="1">
    <location>
        <begin position="967"/>
        <end position="983"/>
    </location>
</feature>
<protein>
    <submittedName>
        <fullName evidence="3">Uncharacterized protein</fullName>
    </submittedName>
</protein>
<reference evidence="3" key="1">
    <citation type="submission" date="2020-11" db="EMBL/GenBank/DDBJ databases">
        <authorList>
            <consortium name="DOE Joint Genome Institute"/>
            <person name="Ahrendt S."/>
            <person name="Riley R."/>
            <person name="Andreopoulos W."/>
            <person name="Labutti K."/>
            <person name="Pangilinan J."/>
            <person name="Ruiz-Duenas F.J."/>
            <person name="Barrasa J.M."/>
            <person name="Sanchez-Garcia M."/>
            <person name="Camarero S."/>
            <person name="Miyauchi S."/>
            <person name="Serrano A."/>
            <person name="Linde D."/>
            <person name="Babiker R."/>
            <person name="Drula E."/>
            <person name="Ayuso-Fernandez I."/>
            <person name="Pacheco R."/>
            <person name="Padilla G."/>
            <person name="Ferreira P."/>
            <person name="Barriuso J."/>
            <person name="Kellner H."/>
            <person name="Castanera R."/>
            <person name="Alfaro M."/>
            <person name="Ramirez L."/>
            <person name="Pisabarro A.G."/>
            <person name="Kuo A."/>
            <person name="Tritt A."/>
            <person name="Lipzen A."/>
            <person name="He G."/>
            <person name="Yan M."/>
            <person name="Ng V."/>
            <person name="Cullen D."/>
            <person name="Martin F."/>
            <person name="Rosso M.-N."/>
            <person name="Henrissat B."/>
            <person name="Hibbett D."/>
            <person name="Martinez A.T."/>
            <person name="Grigoriev I.V."/>
        </authorList>
    </citation>
    <scope>NUCLEOTIDE SEQUENCE</scope>
    <source>
        <strain evidence="3">CBS 247.69</strain>
    </source>
</reference>
<evidence type="ECO:0000313" key="3">
    <source>
        <dbReference type="EMBL" id="KAF9464845.1"/>
    </source>
</evidence>
<feature type="compositionally biased region" description="Polar residues" evidence="1">
    <location>
        <begin position="284"/>
        <end position="293"/>
    </location>
</feature>
<feature type="transmembrane region" description="Helical" evidence="2">
    <location>
        <begin position="60"/>
        <end position="78"/>
    </location>
</feature>
<dbReference type="Proteomes" id="UP000807353">
    <property type="component" value="Unassembled WGS sequence"/>
</dbReference>
<dbReference type="OrthoDB" id="2529242at2759"/>